<accession>A0AAD8AL43</accession>
<feature type="non-terminal residue" evidence="4">
    <location>
        <position position="1"/>
    </location>
</feature>
<reference evidence="4" key="1">
    <citation type="journal article" date="2023" name="IScience">
        <title>Live-bearing cockroach genome reveals convergent evolutionary mechanisms linked to viviparity in insects and beyond.</title>
        <authorList>
            <person name="Fouks B."/>
            <person name="Harrison M.C."/>
            <person name="Mikhailova A.A."/>
            <person name="Marchal E."/>
            <person name="English S."/>
            <person name="Carruthers M."/>
            <person name="Jennings E.C."/>
            <person name="Chiamaka E.L."/>
            <person name="Frigard R.A."/>
            <person name="Pippel M."/>
            <person name="Attardo G.M."/>
            <person name="Benoit J.B."/>
            <person name="Bornberg-Bauer E."/>
            <person name="Tobe S.S."/>
        </authorList>
    </citation>
    <scope>NUCLEOTIDE SEQUENCE</scope>
    <source>
        <strain evidence="4">Stay&amp;Tobe</strain>
    </source>
</reference>
<dbReference type="GO" id="GO:1990757">
    <property type="term" value="F:ubiquitin ligase activator activity"/>
    <property type="evidence" value="ECO:0007669"/>
    <property type="project" value="TreeGrafter"/>
</dbReference>
<comment type="caution">
    <text evidence="4">The sequence shown here is derived from an EMBL/GenBank/DDBJ whole genome shotgun (WGS) entry which is preliminary data.</text>
</comment>
<keyword evidence="1 3" id="KW-0853">WD repeat</keyword>
<protein>
    <submittedName>
        <fullName evidence="4">Uncharacterized protein</fullName>
    </submittedName>
</protein>
<dbReference type="InterPro" id="IPR036322">
    <property type="entry name" value="WD40_repeat_dom_sf"/>
</dbReference>
<dbReference type="GO" id="GO:0031145">
    <property type="term" value="P:anaphase-promoting complex-dependent catabolic process"/>
    <property type="evidence" value="ECO:0007669"/>
    <property type="project" value="TreeGrafter"/>
</dbReference>
<dbReference type="AlphaFoldDB" id="A0AAD8AL43"/>
<evidence type="ECO:0000256" key="2">
    <source>
        <dbReference type="ARBA" id="ARBA00022737"/>
    </source>
</evidence>
<dbReference type="InterPro" id="IPR001680">
    <property type="entry name" value="WD40_rpt"/>
</dbReference>
<dbReference type="PANTHER" id="PTHR19918">
    <property type="entry name" value="CELL DIVISION CYCLE 20 CDC20 FIZZY -RELATED"/>
    <property type="match status" value="1"/>
</dbReference>
<dbReference type="InterPro" id="IPR015943">
    <property type="entry name" value="WD40/YVTN_repeat-like_dom_sf"/>
</dbReference>
<dbReference type="EMBL" id="JASPKZ010000033">
    <property type="protein sequence ID" value="KAJ9601164.1"/>
    <property type="molecule type" value="Genomic_DNA"/>
</dbReference>
<name>A0AAD8AL43_DIPPU</name>
<keyword evidence="2" id="KW-0677">Repeat</keyword>
<dbReference type="GO" id="GO:1905786">
    <property type="term" value="P:positive regulation of anaphase-promoting complex-dependent catabolic process"/>
    <property type="evidence" value="ECO:0007669"/>
    <property type="project" value="TreeGrafter"/>
</dbReference>
<dbReference type="SMART" id="SM00320">
    <property type="entry name" value="WD40"/>
    <property type="match status" value="3"/>
</dbReference>
<evidence type="ECO:0000256" key="1">
    <source>
        <dbReference type="ARBA" id="ARBA00022574"/>
    </source>
</evidence>
<dbReference type="Pfam" id="PF00400">
    <property type="entry name" value="WD40"/>
    <property type="match status" value="2"/>
</dbReference>
<keyword evidence="5" id="KW-1185">Reference proteome</keyword>
<dbReference type="Gene3D" id="2.130.10.10">
    <property type="entry name" value="YVTN repeat-like/Quinoprotein amine dehydrogenase"/>
    <property type="match status" value="1"/>
</dbReference>
<sequence length="177" mass="19998">MWVLQLWNTGTKKIEKQMLCYCYEQHKCTINTLIWHMNNDWCASGCSRGRLHVIKLDTSMRESIPLAHDGQICLLRSSADGCLLASSGEDGAVRVRSWKTLNIILEIRDHSSYGRAIAWHPWKASCLVIGGINDGTLSVWNVNTQRKEVQQLDPRAAIYSLEFNFLTGELVASVSMT</sequence>
<dbReference type="InterPro" id="IPR019775">
    <property type="entry name" value="WD40_repeat_CS"/>
</dbReference>
<evidence type="ECO:0000313" key="5">
    <source>
        <dbReference type="Proteomes" id="UP001233999"/>
    </source>
</evidence>
<dbReference type="SUPFAM" id="SSF50978">
    <property type="entry name" value="WD40 repeat-like"/>
    <property type="match status" value="1"/>
</dbReference>
<proteinExistence type="predicted"/>
<organism evidence="4 5">
    <name type="scientific">Diploptera punctata</name>
    <name type="common">Pacific beetle cockroach</name>
    <dbReference type="NCBI Taxonomy" id="6984"/>
    <lineage>
        <taxon>Eukaryota</taxon>
        <taxon>Metazoa</taxon>
        <taxon>Ecdysozoa</taxon>
        <taxon>Arthropoda</taxon>
        <taxon>Hexapoda</taxon>
        <taxon>Insecta</taxon>
        <taxon>Pterygota</taxon>
        <taxon>Neoptera</taxon>
        <taxon>Polyneoptera</taxon>
        <taxon>Dictyoptera</taxon>
        <taxon>Blattodea</taxon>
        <taxon>Blaberoidea</taxon>
        <taxon>Blaberidae</taxon>
        <taxon>Diplopterinae</taxon>
        <taxon>Diploptera</taxon>
    </lineage>
</organism>
<reference evidence="4" key="2">
    <citation type="submission" date="2023-05" db="EMBL/GenBank/DDBJ databases">
        <authorList>
            <person name="Fouks B."/>
        </authorList>
    </citation>
    <scope>NUCLEOTIDE SEQUENCE</scope>
    <source>
        <strain evidence="4">Stay&amp;Tobe</strain>
        <tissue evidence="4">Testes</tissue>
    </source>
</reference>
<evidence type="ECO:0000256" key="3">
    <source>
        <dbReference type="PROSITE-ProRule" id="PRU00221"/>
    </source>
</evidence>
<evidence type="ECO:0000313" key="4">
    <source>
        <dbReference type="EMBL" id="KAJ9601164.1"/>
    </source>
</evidence>
<dbReference type="PROSITE" id="PS50082">
    <property type="entry name" value="WD_REPEATS_2"/>
    <property type="match status" value="1"/>
</dbReference>
<gene>
    <name evidence="4" type="ORF">L9F63_000684</name>
</gene>
<feature type="repeat" description="WD" evidence="3">
    <location>
        <begin position="107"/>
        <end position="150"/>
    </location>
</feature>
<dbReference type="InterPro" id="IPR033010">
    <property type="entry name" value="Cdc20/Fizzy"/>
</dbReference>
<dbReference type="GO" id="GO:0005680">
    <property type="term" value="C:anaphase-promoting complex"/>
    <property type="evidence" value="ECO:0007669"/>
    <property type="project" value="TreeGrafter"/>
</dbReference>
<dbReference type="Proteomes" id="UP001233999">
    <property type="component" value="Unassembled WGS sequence"/>
</dbReference>
<dbReference type="PROSITE" id="PS00678">
    <property type="entry name" value="WD_REPEATS_1"/>
    <property type="match status" value="1"/>
</dbReference>
<dbReference type="PANTHER" id="PTHR19918:SF52">
    <property type="entry name" value="PROTEIN CORTEX"/>
    <property type="match status" value="1"/>
</dbReference>
<dbReference type="GO" id="GO:0010997">
    <property type="term" value="F:anaphase-promoting complex binding"/>
    <property type="evidence" value="ECO:0007669"/>
    <property type="project" value="InterPro"/>
</dbReference>